<dbReference type="EMBL" id="SRPO01000164">
    <property type="protein sequence ID" value="KAG5938024.1"/>
    <property type="molecule type" value="Genomic_DNA"/>
</dbReference>
<evidence type="ECO:0000313" key="2">
    <source>
        <dbReference type="EMBL" id="KAG5938024.1"/>
    </source>
</evidence>
<organism evidence="2 3">
    <name type="scientific">Claviceps pazoutovae</name>
    <dbReference type="NCBI Taxonomy" id="1649127"/>
    <lineage>
        <taxon>Eukaryota</taxon>
        <taxon>Fungi</taxon>
        <taxon>Dikarya</taxon>
        <taxon>Ascomycota</taxon>
        <taxon>Pezizomycotina</taxon>
        <taxon>Sordariomycetes</taxon>
        <taxon>Hypocreomycetidae</taxon>
        <taxon>Hypocreales</taxon>
        <taxon>Clavicipitaceae</taxon>
        <taxon>Claviceps</taxon>
    </lineage>
</organism>
<proteinExistence type="predicted"/>
<evidence type="ECO:0000313" key="3">
    <source>
        <dbReference type="Proteomes" id="UP000706124"/>
    </source>
</evidence>
<accession>A0A9P7SHT5</accession>
<feature type="chain" id="PRO_5040123107" evidence="1">
    <location>
        <begin position="18"/>
        <end position="262"/>
    </location>
</feature>
<keyword evidence="1" id="KW-0732">Signal</keyword>
<dbReference type="OrthoDB" id="2349272at2759"/>
<evidence type="ECO:0000256" key="1">
    <source>
        <dbReference type="SAM" id="SignalP"/>
    </source>
</evidence>
<dbReference type="AlphaFoldDB" id="A0A9P7SHT5"/>
<feature type="signal peptide" evidence="1">
    <location>
        <begin position="1"/>
        <end position="17"/>
    </location>
</feature>
<keyword evidence="3" id="KW-1185">Reference proteome</keyword>
<reference evidence="2 3" key="1">
    <citation type="journal article" date="2020" name="bioRxiv">
        <title>Whole genome comparisons of ergot fungi reveals the divergence and evolution of species within the genus Claviceps are the result of varying mechanisms driving genome evolution and host range expansion.</title>
        <authorList>
            <person name="Wyka S.A."/>
            <person name="Mondo S.J."/>
            <person name="Liu M."/>
            <person name="Dettman J."/>
            <person name="Nalam V."/>
            <person name="Broders K.D."/>
        </authorList>
    </citation>
    <scope>NUCLEOTIDE SEQUENCE [LARGE SCALE GENOMIC DNA]</scope>
    <source>
        <strain evidence="2 3">CCC 1485</strain>
    </source>
</reference>
<dbReference type="Proteomes" id="UP000706124">
    <property type="component" value="Unassembled WGS sequence"/>
</dbReference>
<protein>
    <submittedName>
        <fullName evidence="2">Uncharacterized protein</fullName>
    </submittedName>
</protein>
<gene>
    <name evidence="2" type="ORF">E4U60_001554</name>
</gene>
<name>A0A9P7SHT5_9HYPO</name>
<comment type="caution">
    <text evidence="2">The sequence shown here is derived from an EMBL/GenBank/DDBJ whole genome shotgun (WGS) entry which is preliminary data.</text>
</comment>
<sequence>MLFNCLLFSLLPLLVSSTTTNTTNSTNTTNTTNITNITFNNLPNTLQIQQIAPKSLSCLPCSPDCRTAHQATPFIASSLKKYKIHDLNTTAALLALMAFESVDFRYKHNVFPGRPGQGTVNMQSSNFNLLYAKSIPALKPLVASIPFSSVEGLKNETLNAILGLVTPDEYNFGSAAWFLVKQCGRDVLKALQQDLEGGFEAYMKCVGVEVSEERRVYLERAKKAFGLDSWPLTLERGELQHSQRQTVEGKTCWVHILSQMDV</sequence>